<dbReference type="OrthoDB" id="446779at2759"/>
<name>A0A813E8E7_POLGL</name>
<proteinExistence type="predicted"/>
<keyword evidence="2" id="KW-1185">Reference proteome</keyword>
<accession>A0A813E8E7</accession>
<feature type="non-terminal residue" evidence="1">
    <location>
        <position position="332"/>
    </location>
</feature>
<dbReference type="PANTHER" id="PTHR11440">
    <property type="entry name" value="LECITHIN-CHOLESTEROL ACYLTRANSFERASE-RELATED"/>
    <property type="match status" value="1"/>
</dbReference>
<dbReference type="GO" id="GO:0006629">
    <property type="term" value="P:lipid metabolic process"/>
    <property type="evidence" value="ECO:0007669"/>
    <property type="project" value="InterPro"/>
</dbReference>
<dbReference type="GO" id="GO:0008374">
    <property type="term" value="F:O-acyltransferase activity"/>
    <property type="evidence" value="ECO:0007669"/>
    <property type="project" value="InterPro"/>
</dbReference>
<dbReference type="InterPro" id="IPR003386">
    <property type="entry name" value="LACT/PDAT_acylTrfase"/>
</dbReference>
<gene>
    <name evidence="1" type="ORF">PGLA1383_LOCUS14990</name>
</gene>
<evidence type="ECO:0000313" key="2">
    <source>
        <dbReference type="Proteomes" id="UP000654075"/>
    </source>
</evidence>
<dbReference type="Gene3D" id="3.40.50.1820">
    <property type="entry name" value="alpha/beta hydrolase"/>
    <property type="match status" value="1"/>
</dbReference>
<sequence>ARHTTLHEEDPGEPGRKSVVFVHGLASCALVAKTKPGYKHFVCEGNEEAEFSRLVYISLAEYAVRPHVVTALALAHVQGKKKDGTPCITTTSGEEGVDVHPVLGLQGIRQLNPGEDKTPVSLWQNLYAELEPNYNCFAFNYDWRRWGDQVYIEEVLERFKHNIEDAAELAGHPVALIGHSMGAQVVLYCIGMLGDAWQKKYVEQVVLVGPAPMGSPSMFAAYANGPSSIAHSSVLPVVDYYEHKLSEVSSTWPAMLAELPRMMGTTQTFPADYAFAITPTKRYCLGDVEEFLKDLAACHNKNWQPESGTTVETVRNWFKDHNLITTSTVWEA</sequence>
<evidence type="ECO:0000313" key="1">
    <source>
        <dbReference type="EMBL" id="CAE8596527.1"/>
    </source>
</evidence>
<dbReference type="Pfam" id="PF02450">
    <property type="entry name" value="LCAT"/>
    <property type="match status" value="1"/>
</dbReference>
<dbReference type="SUPFAM" id="SSF53474">
    <property type="entry name" value="alpha/beta-Hydrolases"/>
    <property type="match status" value="1"/>
</dbReference>
<dbReference type="InterPro" id="IPR029058">
    <property type="entry name" value="AB_hydrolase_fold"/>
</dbReference>
<protein>
    <submittedName>
        <fullName evidence="1">Uncharacterized protein</fullName>
    </submittedName>
</protein>
<reference evidence="1" key="1">
    <citation type="submission" date="2021-02" db="EMBL/GenBank/DDBJ databases">
        <authorList>
            <person name="Dougan E. K."/>
            <person name="Rhodes N."/>
            <person name="Thang M."/>
            <person name="Chan C."/>
        </authorList>
    </citation>
    <scope>NUCLEOTIDE SEQUENCE</scope>
</reference>
<dbReference type="AlphaFoldDB" id="A0A813E8E7"/>
<dbReference type="Proteomes" id="UP000654075">
    <property type="component" value="Unassembled WGS sequence"/>
</dbReference>
<comment type="caution">
    <text evidence="1">The sequence shown here is derived from an EMBL/GenBank/DDBJ whole genome shotgun (WGS) entry which is preliminary data.</text>
</comment>
<organism evidence="1 2">
    <name type="scientific">Polarella glacialis</name>
    <name type="common">Dinoflagellate</name>
    <dbReference type="NCBI Taxonomy" id="89957"/>
    <lineage>
        <taxon>Eukaryota</taxon>
        <taxon>Sar</taxon>
        <taxon>Alveolata</taxon>
        <taxon>Dinophyceae</taxon>
        <taxon>Suessiales</taxon>
        <taxon>Suessiaceae</taxon>
        <taxon>Polarella</taxon>
    </lineage>
</organism>
<feature type="non-terminal residue" evidence="1">
    <location>
        <position position="1"/>
    </location>
</feature>
<dbReference type="EMBL" id="CAJNNV010008682">
    <property type="protein sequence ID" value="CAE8596527.1"/>
    <property type="molecule type" value="Genomic_DNA"/>
</dbReference>